<evidence type="ECO:0000313" key="2">
    <source>
        <dbReference type="Proteomes" id="UP000887013"/>
    </source>
</evidence>
<comment type="caution">
    <text evidence="1">The sequence shown here is derived from an EMBL/GenBank/DDBJ whole genome shotgun (WGS) entry which is preliminary data.</text>
</comment>
<organism evidence="1 2">
    <name type="scientific">Nephila pilipes</name>
    <name type="common">Giant wood spider</name>
    <name type="synonym">Nephila maculata</name>
    <dbReference type="NCBI Taxonomy" id="299642"/>
    <lineage>
        <taxon>Eukaryota</taxon>
        <taxon>Metazoa</taxon>
        <taxon>Ecdysozoa</taxon>
        <taxon>Arthropoda</taxon>
        <taxon>Chelicerata</taxon>
        <taxon>Arachnida</taxon>
        <taxon>Araneae</taxon>
        <taxon>Araneomorphae</taxon>
        <taxon>Entelegynae</taxon>
        <taxon>Araneoidea</taxon>
        <taxon>Nephilidae</taxon>
        <taxon>Nephila</taxon>
    </lineage>
</organism>
<reference evidence="1" key="1">
    <citation type="submission" date="2020-08" db="EMBL/GenBank/DDBJ databases">
        <title>Multicomponent nature underlies the extraordinary mechanical properties of spider dragline silk.</title>
        <authorList>
            <person name="Kono N."/>
            <person name="Nakamura H."/>
            <person name="Mori M."/>
            <person name="Yoshida Y."/>
            <person name="Ohtoshi R."/>
            <person name="Malay A.D."/>
            <person name="Moran D.A.P."/>
            <person name="Tomita M."/>
            <person name="Numata K."/>
            <person name="Arakawa K."/>
        </authorList>
    </citation>
    <scope>NUCLEOTIDE SEQUENCE</scope>
</reference>
<evidence type="ECO:0000313" key="1">
    <source>
        <dbReference type="EMBL" id="GFU27822.1"/>
    </source>
</evidence>
<gene>
    <name evidence="1" type="ORF">NPIL_580851</name>
</gene>
<dbReference type="Proteomes" id="UP000887013">
    <property type="component" value="Unassembled WGS sequence"/>
</dbReference>
<dbReference type="OrthoDB" id="10493763at2759"/>
<dbReference type="AlphaFoldDB" id="A0A8X6UL63"/>
<protein>
    <submittedName>
        <fullName evidence="1">Uncharacterized protein</fullName>
    </submittedName>
</protein>
<name>A0A8X6UL63_NEPPI</name>
<accession>A0A8X6UL63</accession>
<proteinExistence type="predicted"/>
<keyword evidence="2" id="KW-1185">Reference proteome</keyword>
<dbReference type="EMBL" id="BMAW01032931">
    <property type="protein sequence ID" value="GFU27822.1"/>
    <property type="molecule type" value="Genomic_DNA"/>
</dbReference>
<sequence length="68" mass="7878">MGRWRKRHSTLWAGGRRYECFNINQAEVLQSMGVSRGIEKLLSEQCGRVLSDKLAPIQDWQIAWIDGM</sequence>